<gene>
    <name evidence="5" type="ORF">LIZ65_05335</name>
</gene>
<dbReference type="InterPro" id="IPR003313">
    <property type="entry name" value="AraC-bd"/>
</dbReference>
<dbReference type="SUPFAM" id="SSF46689">
    <property type="entry name" value="Homeodomain-like"/>
    <property type="match status" value="2"/>
</dbReference>
<keyword evidence="2" id="KW-0238">DNA-binding</keyword>
<dbReference type="InterPro" id="IPR020449">
    <property type="entry name" value="Tscrpt_reg_AraC-type_HTH"/>
</dbReference>
<keyword evidence="3" id="KW-0804">Transcription</keyword>
<dbReference type="RefSeq" id="WP_082891722.1">
    <property type="nucleotide sequence ID" value="NZ_JAJCIQ010000002.1"/>
</dbReference>
<dbReference type="PROSITE" id="PS00041">
    <property type="entry name" value="HTH_ARAC_FAMILY_1"/>
    <property type="match status" value="1"/>
</dbReference>
<dbReference type="InterPro" id="IPR018060">
    <property type="entry name" value="HTH_AraC"/>
</dbReference>
<dbReference type="EMBL" id="JAJCIS010000002">
    <property type="protein sequence ID" value="MCB7386704.1"/>
    <property type="molecule type" value="Genomic_DNA"/>
</dbReference>
<dbReference type="InterPro" id="IPR018062">
    <property type="entry name" value="HTH_AraC-typ_CS"/>
</dbReference>
<keyword evidence="6" id="KW-1185">Reference proteome</keyword>
<dbReference type="PROSITE" id="PS01124">
    <property type="entry name" value="HTH_ARAC_FAMILY_2"/>
    <property type="match status" value="1"/>
</dbReference>
<sequence length="287" mass="33551">MADRKGETMANSHYYLQGVTDWQPSGKLLYISSTSYGRDWLSIMHSHSFAELFYVLDGEGYFCTESSKIPLRKNSLIIINPNTRHTEKSSSANPLKYVVLGIDDARFASSSQNIETYYSYDFHSHQNSILPIFEEMLREIRNNNIHHEEICRHYFSILMLRIHRITGDDFVLSPPVNIPPECENLKEYMNTHYRETITLDTLAEVSHLNKYYLSHIFSRTFGISPINYLLERRILHSKELLKNFDYTVTQIAHQSGFSSANYFTQSFKKYTGLTPKAYRNKYRNPLP</sequence>
<feature type="domain" description="HTH araC/xylS-type" evidence="4">
    <location>
        <begin position="183"/>
        <end position="281"/>
    </location>
</feature>
<comment type="caution">
    <text evidence="5">The sequence shown here is derived from an EMBL/GenBank/DDBJ whole genome shotgun (WGS) entry which is preliminary data.</text>
</comment>
<dbReference type="Pfam" id="PF02311">
    <property type="entry name" value="AraC_binding"/>
    <property type="match status" value="1"/>
</dbReference>
<dbReference type="InterPro" id="IPR014710">
    <property type="entry name" value="RmlC-like_jellyroll"/>
</dbReference>
<dbReference type="Gene3D" id="1.10.10.60">
    <property type="entry name" value="Homeodomain-like"/>
    <property type="match status" value="2"/>
</dbReference>
<evidence type="ECO:0000256" key="1">
    <source>
        <dbReference type="ARBA" id="ARBA00023015"/>
    </source>
</evidence>
<keyword evidence="1" id="KW-0805">Transcription regulation</keyword>
<evidence type="ECO:0000313" key="5">
    <source>
        <dbReference type="EMBL" id="MCB7386704.1"/>
    </source>
</evidence>
<dbReference type="Gene3D" id="2.60.120.10">
    <property type="entry name" value="Jelly Rolls"/>
    <property type="match status" value="1"/>
</dbReference>
<protein>
    <submittedName>
        <fullName evidence="5">AraC family transcriptional regulator</fullName>
    </submittedName>
</protein>
<proteinExistence type="predicted"/>
<dbReference type="Proteomes" id="UP001299546">
    <property type="component" value="Unassembled WGS sequence"/>
</dbReference>
<evidence type="ECO:0000259" key="4">
    <source>
        <dbReference type="PROSITE" id="PS01124"/>
    </source>
</evidence>
<dbReference type="Pfam" id="PF12833">
    <property type="entry name" value="HTH_18"/>
    <property type="match status" value="1"/>
</dbReference>
<evidence type="ECO:0000256" key="3">
    <source>
        <dbReference type="ARBA" id="ARBA00023163"/>
    </source>
</evidence>
<dbReference type="InterPro" id="IPR009057">
    <property type="entry name" value="Homeodomain-like_sf"/>
</dbReference>
<dbReference type="PANTHER" id="PTHR43280">
    <property type="entry name" value="ARAC-FAMILY TRANSCRIPTIONAL REGULATOR"/>
    <property type="match status" value="1"/>
</dbReference>
<dbReference type="InterPro" id="IPR037923">
    <property type="entry name" value="HTH-like"/>
</dbReference>
<reference evidence="5 6" key="1">
    <citation type="submission" date="2021-10" db="EMBL/GenBank/DDBJ databases">
        <title>Collection of gut derived symbiotic bacterial strains cultured from healthy donors.</title>
        <authorList>
            <person name="Lin H."/>
            <person name="Littmann E."/>
            <person name="Kohout C."/>
            <person name="Pamer E.G."/>
        </authorList>
    </citation>
    <scope>NUCLEOTIDE SEQUENCE [LARGE SCALE GENOMIC DNA]</scope>
    <source>
        <strain evidence="5 6">DFI.1.165</strain>
    </source>
</reference>
<evidence type="ECO:0000256" key="2">
    <source>
        <dbReference type="ARBA" id="ARBA00023125"/>
    </source>
</evidence>
<dbReference type="PRINTS" id="PR00032">
    <property type="entry name" value="HTHARAC"/>
</dbReference>
<name>A0ABS8DER8_9FIRM</name>
<dbReference type="PANTHER" id="PTHR43280:SF28">
    <property type="entry name" value="HTH-TYPE TRANSCRIPTIONAL ACTIVATOR RHAS"/>
    <property type="match status" value="1"/>
</dbReference>
<dbReference type="SMART" id="SM00342">
    <property type="entry name" value="HTH_ARAC"/>
    <property type="match status" value="1"/>
</dbReference>
<accession>A0ABS8DER8</accession>
<organism evidence="5 6">
    <name type="scientific">Bariatricus massiliensis</name>
    <dbReference type="NCBI Taxonomy" id="1745713"/>
    <lineage>
        <taxon>Bacteria</taxon>
        <taxon>Bacillati</taxon>
        <taxon>Bacillota</taxon>
        <taxon>Clostridia</taxon>
        <taxon>Lachnospirales</taxon>
        <taxon>Lachnospiraceae</taxon>
        <taxon>Bariatricus</taxon>
    </lineage>
</organism>
<dbReference type="SUPFAM" id="SSF51215">
    <property type="entry name" value="Regulatory protein AraC"/>
    <property type="match status" value="1"/>
</dbReference>
<evidence type="ECO:0000313" key="6">
    <source>
        <dbReference type="Proteomes" id="UP001299546"/>
    </source>
</evidence>